<reference evidence="2 3" key="1">
    <citation type="journal article" date="2018" name="Nat. Ecol. Evol.">
        <title>Shark genomes provide insights into elasmobranch evolution and the origin of vertebrates.</title>
        <authorList>
            <person name="Hara Y"/>
            <person name="Yamaguchi K"/>
            <person name="Onimaru K"/>
            <person name="Kadota M"/>
            <person name="Koyanagi M"/>
            <person name="Keeley SD"/>
            <person name="Tatsumi K"/>
            <person name="Tanaka K"/>
            <person name="Motone F"/>
            <person name="Kageyama Y"/>
            <person name="Nozu R"/>
            <person name="Adachi N"/>
            <person name="Nishimura O"/>
            <person name="Nakagawa R"/>
            <person name="Tanegashima C"/>
            <person name="Kiyatake I"/>
            <person name="Matsumoto R"/>
            <person name="Murakumo K"/>
            <person name="Nishida K"/>
            <person name="Terakita A"/>
            <person name="Kuratani S"/>
            <person name="Sato K"/>
            <person name="Hyodo S Kuraku.S."/>
        </authorList>
    </citation>
    <scope>NUCLEOTIDE SEQUENCE [LARGE SCALE GENOMIC DNA]</scope>
</reference>
<sequence length="78" mass="8809">MLRTPTGTAPAHRPPCPIGQADPKPSIPRGVSTNRRAERMRSLGRCTDHARDYKWRSMNGSFSFPSENAENEAGWRER</sequence>
<protein>
    <submittedName>
        <fullName evidence="2">Uncharacterized protein</fullName>
    </submittedName>
</protein>
<proteinExistence type="predicted"/>
<accession>A0A401SVZ9</accession>
<dbReference type="Proteomes" id="UP000287033">
    <property type="component" value="Unassembled WGS sequence"/>
</dbReference>
<comment type="caution">
    <text evidence="2">The sequence shown here is derived from an EMBL/GenBank/DDBJ whole genome shotgun (WGS) entry which is preliminary data.</text>
</comment>
<keyword evidence="3" id="KW-1185">Reference proteome</keyword>
<feature type="compositionally biased region" description="Basic and acidic residues" evidence="1">
    <location>
        <begin position="35"/>
        <end position="55"/>
    </location>
</feature>
<dbReference type="AlphaFoldDB" id="A0A401SVZ9"/>
<dbReference type="EMBL" id="BEZZ01000610">
    <property type="protein sequence ID" value="GCC34577.1"/>
    <property type="molecule type" value="Genomic_DNA"/>
</dbReference>
<organism evidence="2 3">
    <name type="scientific">Chiloscyllium punctatum</name>
    <name type="common">Brownbanded bambooshark</name>
    <name type="synonym">Hemiscyllium punctatum</name>
    <dbReference type="NCBI Taxonomy" id="137246"/>
    <lineage>
        <taxon>Eukaryota</taxon>
        <taxon>Metazoa</taxon>
        <taxon>Chordata</taxon>
        <taxon>Craniata</taxon>
        <taxon>Vertebrata</taxon>
        <taxon>Chondrichthyes</taxon>
        <taxon>Elasmobranchii</taxon>
        <taxon>Galeomorphii</taxon>
        <taxon>Galeoidea</taxon>
        <taxon>Orectolobiformes</taxon>
        <taxon>Hemiscylliidae</taxon>
        <taxon>Chiloscyllium</taxon>
    </lineage>
</organism>
<feature type="compositionally biased region" description="Polar residues" evidence="1">
    <location>
        <begin position="58"/>
        <end position="68"/>
    </location>
</feature>
<feature type="region of interest" description="Disordered" evidence="1">
    <location>
        <begin position="1"/>
        <end position="78"/>
    </location>
</feature>
<evidence type="ECO:0000313" key="2">
    <source>
        <dbReference type="EMBL" id="GCC34577.1"/>
    </source>
</evidence>
<name>A0A401SVZ9_CHIPU</name>
<evidence type="ECO:0000313" key="3">
    <source>
        <dbReference type="Proteomes" id="UP000287033"/>
    </source>
</evidence>
<gene>
    <name evidence="2" type="ORF">chiPu_0013052</name>
</gene>
<evidence type="ECO:0000256" key="1">
    <source>
        <dbReference type="SAM" id="MobiDB-lite"/>
    </source>
</evidence>